<reference evidence="1 2" key="1">
    <citation type="submission" date="2024-03" db="EMBL/GenBank/DDBJ databases">
        <authorList>
            <person name="Gkanogiannis A."/>
            <person name="Becerra Lopez-Lavalle L."/>
        </authorList>
    </citation>
    <scope>NUCLEOTIDE SEQUENCE [LARGE SCALE GENOMIC DNA]</scope>
</reference>
<keyword evidence="2" id="KW-1185">Reference proteome</keyword>
<proteinExistence type="predicted"/>
<sequence length="103" mass="11007">MTLTGGSISGIVSVDVLDKFVLDIAVKVVADYCNKNGIEASLVAVVDGFVETGPNGKTYTLTLKLKVKVGDVYVFKLFKAVVFAPYIGIPTPVSFQYVEDVSI</sequence>
<dbReference type="EMBL" id="OZ021738">
    <property type="protein sequence ID" value="CAK9320232.1"/>
    <property type="molecule type" value="Genomic_DNA"/>
</dbReference>
<dbReference type="Proteomes" id="UP001642487">
    <property type="component" value="Chromosome 4"/>
</dbReference>
<name>A0ABP0YJU1_9ROSI</name>
<accession>A0ABP0YJU1</accession>
<evidence type="ECO:0000313" key="2">
    <source>
        <dbReference type="Proteomes" id="UP001642487"/>
    </source>
</evidence>
<protein>
    <submittedName>
        <fullName evidence="1">Uncharacterized protein</fullName>
    </submittedName>
</protein>
<organism evidence="1 2">
    <name type="scientific">Citrullus colocynthis</name>
    <name type="common">colocynth</name>
    <dbReference type="NCBI Taxonomy" id="252529"/>
    <lineage>
        <taxon>Eukaryota</taxon>
        <taxon>Viridiplantae</taxon>
        <taxon>Streptophyta</taxon>
        <taxon>Embryophyta</taxon>
        <taxon>Tracheophyta</taxon>
        <taxon>Spermatophyta</taxon>
        <taxon>Magnoliopsida</taxon>
        <taxon>eudicotyledons</taxon>
        <taxon>Gunneridae</taxon>
        <taxon>Pentapetalae</taxon>
        <taxon>rosids</taxon>
        <taxon>fabids</taxon>
        <taxon>Cucurbitales</taxon>
        <taxon>Cucurbitaceae</taxon>
        <taxon>Benincaseae</taxon>
        <taxon>Citrullus</taxon>
    </lineage>
</organism>
<evidence type="ECO:0000313" key="1">
    <source>
        <dbReference type="EMBL" id="CAK9320232.1"/>
    </source>
</evidence>
<gene>
    <name evidence="1" type="ORF">CITCOLO1_LOCUS12276</name>
</gene>